<evidence type="ECO:0008006" key="3">
    <source>
        <dbReference type="Google" id="ProtNLM"/>
    </source>
</evidence>
<protein>
    <recommendedName>
        <fullName evidence="3">Thioesterase domain-containing protein</fullName>
    </recommendedName>
</protein>
<keyword evidence="2" id="KW-1185">Reference proteome</keyword>
<dbReference type="EMBL" id="JAEIOS010000011">
    <property type="protein sequence ID" value="MBI8988825.1"/>
    <property type="molecule type" value="Genomic_DNA"/>
</dbReference>
<dbReference type="Proteomes" id="UP000645966">
    <property type="component" value="Unassembled WGS sequence"/>
</dbReference>
<dbReference type="InterPro" id="IPR029069">
    <property type="entry name" value="HotDog_dom_sf"/>
</dbReference>
<proteinExistence type="predicted"/>
<evidence type="ECO:0000313" key="2">
    <source>
        <dbReference type="Proteomes" id="UP000645966"/>
    </source>
</evidence>
<organism evidence="1 2">
    <name type="scientific">Corynebacterium meridianum</name>
    <dbReference type="NCBI Taxonomy" id="2765363"/>
    <lineage>
        <taxon>Bacteria</taxon>
        <taxon>Bacillati</taxon>
        <taxon>Actinomycetota</taxon>
        <taxon>Actinomycetes</taxon>
        <taxon>Mycobacteriales</taxon>
        <taxon>Corynebacteriaceae</taxon>
        <taxon>Corynebacterium</taxon>
    </lineage>
</organism>
<name>A0A934I042_9CORY</name>
<accession>A0A934I042</accession>
<dbReference type="AlphaFoldDB" id="A0A934I042"/>
<reference evidence="1" key="1">
    <citation type="submission" date="2020-12" db="EMBL/GenBank/DDBJ databases">
        <title>Genome public.</title>
        <authorList>
            <person name="Sun Q."/>
        </authorList>
    </citation>
    <scope>NUCLEOTIDE SEQUENCE</scope>
    <source>
        <strain evidence="1">CCM 8863</strain>
    </source>
</reference>
<evidence type="ECO:0000313" key="1">
    <source>
        <dbReference type="EMBL" id="MBI8988825.1"/>
    </source>
</evidence>
<comment type="caution">
    <text evidence="1">The sequence shown here is derived from an EMBL/GenBank/DDBJ whole genome shotgun (WGS) entry which is preliminary data.</text>
</comment>
<dbReference type="RefSeq" id="WP_198737874.1">
    <property type="nucleotide sequence ID" value="NZ_JAEIOS010000011.1"/>
</dbReference>
<dbReference type="Gene3D" id="3.10.129.10">
    <property type="entry name" value="Hotdog Thioesterase"/>
    <property type="match status" value="1"/>
</dbReference>
<dbReference type="SUPFAM" id="SSF54637">
    <property type="entry name" value="Thioesterase/thiol ester dehydrase-isomerase"/>
    <property type="match status" value="1"/>
</dbReference>
<gene>
    <name evidence="1" type="ORF">JDV75_03500</name>
</gene>
<sequence>MDASNLTLNQLLELAADRPLHMRELARFGDLNDGIDRLLGLRYLEITPDGVRAEMHITSDHLDCGGSNVSRAVCLAVAESVGSVTATVASRGKPINVAHVTGEFCRNIAAGVIEVTGTFVNDGDSVALVDVCVTNRGELILRSTQRSVRATPTAH</sequence>